<evidence type="ECO:0000256" key="2">
    <source>
        <dbReference type="ARBA" id="ARBA00022475"/>
    </source>
</evidence>
<organism evidence="10 11">
    <name type="scientific">Ceratina calcarata</name>
    <dbReference type="NCBI Taxonomy" id="156304"/>
    <lineage>
        <taxon>Eukaryota</taxon>
        <taxon>Metazoa</taxon>
        <taxon>Ecdysozoa</taxon>
        <taxon>Arthropoda</taxon>
        <taxon>Hexapoda</taxon>
        <taxon>Insecta</taxon>
        <taxon>Pterygota</taxon>
        <taxon>Neoptera</taxon>
        <taxon>Endopterygota</taxon>
        <taxon>Hymenoptera</taxon>
        <taxon>Apocrita</taxon>
        <taxon>Aculeata</taxon>
        <taxon>Apoidea</taxon>
        <taxon>Anthophila</taxon>
        <taxon>Apidae</taxon>
        <taxon>Ceratina</taxon>
        <taxon>Zadontomerus</taxon>
    </lineage>
</organism>
<keyword evidence="6 8" id="KW-0675">Receptor</keyword>
<dbReference type="PANTHER" id="PTHR21143">
    <property type="entry name" value="INVERTEBRATE GUSTATORY RECEPTOR"/>
    <property type="match status" value="1"/>
</dbReference>
<evidence type="ECO:0000256" key="8">
    <source>
        <dbReference type="RuleBase" id="RU363108"/>
    </source>
</evidence>
<feature type="transmembrane region" description="Helical" evidence="8">
    <location>
        <begin position="324"/>
        <end position="343"/>
    </location>
</feature>
<feature type="chain" id="PRO_5044823047" description="Gustatory receptor" evidence="9">
    <location>
        <begin position="20"/>
        <end position="462"/>
    </location>
</feature>
<keyword evidence="2 8" id="KW-1003">Cell membrane</keyword>
<feature type="transmembrane region" description="Helical" evidence="8">
    <location>
        <begin position="76"/>
        <end position="94"/>
    </location>
</feature>
<dbReference type="GO" id="GO:0050909">
    <property type="term" value="P:sensory perception of taste"/>
    <property type="evidence" value="ECO:0007669"/>
    <property type="project" value="InterPro"/>
</dbReference>
<keyword evidence="3 8" id="KW-0812">Transmembrane</keyword>
<name>A0AAJ7N4Z2_9HYME</name>
<keyword evidence="4 8" id="KW-1133">Transmembrane helix</keyword>
<keyword evidence="10" id="KW-1185">Reference proteome</keyword>
<evidence type="ECO:0000256" key="9">
    <source>
        <dbReference type="SAM" id="SignalP"/>
    </source>
</evidence>
<evidence type="ECO:0000256" key="7">
    <source>
        <dbReference type="ARBA" id="ARBA00023224"/>
    </source>
</evidence>
<dbReference type="GeneID" id="108623663"/>
<evidence type="ECO:0000256" key="4">
    <source>
        <dbReference type="ARBA" id="ARBA00022989"/>
    </source>
</evidence>
<dbReference type="Proteomes" id="UP000694925">
    <property type="component" value="Unplaced"/>
</dbReference>
<comment type="subcellular location">
    <subcellularLocation>
        <location evidence="1 8">Cell membrane</location>
        <topology evidence="1 8">Multi-pass membrane protein</topology>
    </subcellularLocation>
</comment>
<dbReference type="GO" id="GO:0030424">
    <property type="term" value="C:axon"/>
    <property type="evidence" value="ECO:0007669"/>
    <property type="project" value="TreeGrafter"/>
</dbReference>
<dbReference type="Pfam" id="PF08395">
    <property type="entry name" value="7tm_7"/>
    <property type="match status" value="1"/>
</dbReference>
<evidence type="ECO:0000256" key="3">
    <source>
        <dbReference type="ARBA" id="ARBA00022692"/>
    </source>
</evidence>
<evidence type="ECO:0000256" key="1">
    <source>
        <dbReference type="ARBA" id="ARBA00004651"/>
    </source>
</evidence>
<dbReference type="GO" id="GO:0008049">
    <property type="term" value="P:male courtship behavior"/>
    <property type="evidence" value="ECO:0007669"/>
    <property type="project" value="TreeGrafter"/>
</dbReference>
<evidence type="ECO:0000256" key="5">
    <source>
        <dbReference type="ARBA" id="ARBA00023136"/>
    </source>
</evidence>
<keyword evidence="7 8" id="KW-0807">Transducer</keyword>
<dbReference type="GO" id="GO:0005886">
    <property type="term" value="C:plasma membrane"/>
    <property type="evidence" value="ECO:0007669"/>
    <property type="project" value="UniProtKB-SubCell"/>
</dbReference>
<dbReference type="KEGG" id="ccal:108623663"/>
<gene>
    <name evidence="11" type="primary">LOC108623663</name>
</gene>
<proteinExistence type="inferred from homology"/>
<feature type="transmembrane region" description="Helical" evidence="8">
    <location>
        <begin position="109"/>
        <end position="131"/>
    </location>
</feature>
<feature type="transmembrane region" description="Helical" evidence="8">
    <location>
        <begin position="438"/>
        <end position="456"/>
    </location>
</feature>
<accession>A0AAJ7N4Z2</accession>
<feature type="transmembrane region" description="Helical" evidence="8">
    <location>
        <begin position="355"/>
        <end position="375"/>
    </location>
</feature>
<reference evidence="11" key="1">
    <citation type="submission" date="2025-08" db="UniProtKB">
        <authorList>
            <consortium name="RefSeq"/>
        </authorList>
    </citation>
    <scope>IDENTIFICATION</scope>
    <source>
        <tissue evidence="11">Whole body</tissue>
    </source>
</reference>
<sequence length="462" mass="55072">MPNIFLLCVLIVLKDTCQLSMLNSIGFNFKIHLKKMRMKTYSDAILVVTVLNRLSSMRNFTDFRKNKIKFLFISTFNIKYIITVSTMIILYYYLGAQSLKQYEPKIERFFYLVSLILYVCGFLTTMALGLYNSKNVLMLWKQMNKVDEELRKLAVKIEYRSFFFRTSITAFFWNFNFMLITGYAIKLFSMHENESIQMELYALTANITSYALYEFKTSLEWLGLRFKQMNELLEDLLLENRRTKMEPNKNILVESKHNFRKRSQLDEWLSERYFRASRTFPANNAPYLKQQSTNKVYLLHRLRILHLQLCGVLKMMNKTYDAQLSSYIFMILVNQTISLYYIYMEIHRPSQFVAHIEYIVVFLMDIICNLLKVVFTSYSCEYTIKQAKEATGIIHTASSYQTATDLTRRDEMLQFCLQISYTQQQRSRENSLWLNYKFIRRYVSVMVSYLVVLIQFSQARSI</sequence>
<dbReference type="PANTHER" id="PTHR21143:SF132">
    <property type="entry name" value="GUSTATORY AND PHEROMONE RECEPTOR 33A"/>
    <property type="match status" value="1"/>
</dbReference>
<evidence type="ECO:0000256" key="6">
    <source>
        <dbReference type="ARBA" id="ARBA00023170"/>
    </source>
</evidence>
<keyword evidence="5 8" id="KW-0472">Membrane</keyword>
<feature type="signal peptide" evidence="9">
    <location>
        <begin position="1"/>
        <end position="19"/>
    </location>
</feature>
<protein>
    <recommendedName>
        <fullName evidence="8">Gustatory receptor</fullName>
    </recommendedName>
</protein>
<dbReference type="GO" id="GO:0007635">
    <property type="term" value="P:chemosensory behavior"/>
    <property type="evidence" value="ECO:0007669"/>
    <property type="project" value="TreeGrafter"/>
</dbReference>
<evidence type="ECO:0000313" key="10">
    <source>
        <dbReference type="Proteomes" id="UP000694925"/>
    </source>
</evidence>
<feature type="transmembrane region" description="Helical" evidence="8">
    <location>
        <begin position="162"/>
        <end position="185"/>
    </location>
</feature>
<dbReference type="RefSeq" id="XP_017877828.2">
    <property type="nucleotide sequence ID" value="XM_018022339.2"/>
</dbReference>
<dbReference type="AlphaFoldDB" id="A0AAJ7N4Z2"/>
<comment type="function">
    <text evidence="8">Gustatory receptor which mediates acceptance or avoidance behavior, depending on its substrates.</text>
</comment>
<dbReference type="GO" id="GO:0007165">
    <property type="term" value="P:signal transduction"/>
    <property type="evidence" value="ECO:0007669"/>
    <property type="project" value="UniProtKB-KW"/>
</dbReference>
<dbReference type="InterPro" id="IPR013604">
    <property type="entry name" value="7TM_chemorcpt"/>
</dbReference>
<comment type="similarity">
    <text evidence="8">Belongs to the insect chemoreceptor superfamily. Gustatory receptor (GR) family.</text>
</comment>
<keyword evidence="9" id="KW-0732">Signal</keyword>
<dbReference type="GO" id="GO:0043025">
    <property type="term" value="C:neuronal cell body"/>
    <property type="evidence" value="ECO:0007669"/>
    <property type="project" value="TreeGrafter"/>
</dbReference>
<evidence type="ECO:0000313" key="11">
    <source>
        <dbReference type="RefSeq" id="XP_017877828.2"/>
    </source>
</evidence>
<comment type="caution">
    <text evidence="8">Lacks conserved residue(s) required for the propagation of feature annotation.</text>
</comment>
<dbReference type="GO" id="GO:0030425">
    <property type="term" value="C:dendrite"/>
    <property type="evidence" value="ECO:0007669"/>
    <property type="project" value="TreeGrafter"/>
</dbReference>